<evidence type="ECO:0000256" key="1">
    <source>
        <dbReference type="ARBA" id="ARBA00004651"/>
    </source>
</evidence>
<dbReference type="Gene3D" id="3.20.20.150">
    <property type="entry name" value="Divalent-metal-dependent TIM barrel enzymes"/>
    <property type="match status" value="1"/>
</dbReference>
<keyword evidence="3" id="KW-0813">Transport</keyword>
<keyword evidence="10 14" id="KW-0472">Membrane</keyword>
<evidence type="ECO:0000313" key="17">
    <source>
        <dbReference type="Proteomes" id="UP000265631"/>
    </source>
</evidence>
<dbReference type="STRING" id="2594813.A0A395N0B3"/>
<evidence type="ECO:0000256" key="3">
    <source>
        <dbReference type="ARBA" id="ARBA00022448"/>
    </source>
</evidence>
<evidence type="ECO:0000256" key="12">
    <source>
        <dbReference type="ARBA" id="ARBA00031989"/>
    </source>
</evidence>
<dbReference type="PANTHER" id="PTHR46480">
    <property type="entry name" value="F20B24.22"/>
    <property type="match status" value="1"/>
</dbReference>
<evidence type="ECO:0000259" key="15">
    <source>
        <dbReference type="Pfam" id="PF00520"/>
    </source>
</evidence>
<feature type="domain" description="Ion transport" evidence="15">
    <location>
        <begin position="75"/>
        <end position="178"/>
    </location>
</feature>
<dbReference type="InterPro" id="IPR036237">
    <property type="entry name" value="Xyl_isomerase-like_sf"/>
</dbReference>
<keyword evidence="5 14" id="KW-0812">Transmembrane</keyword>
<sequence length="471" mass="54024">MASTSVEHRDSALEQQPLLRHQRKVRLPALNLQHWQSHPFKGDQWSVRTTKEATAQFLSSKAGHYSVLTLVSLDVLSMIADFVLNLFKCEQGRKGSDWDLALEILGSIALVFSCLFMLELIASVWAFGWKYFNSWFHCFDAFIVIAGFITDVALRGIIEEVASLIVVMRLWRVIKIIEEISLGAQEQNEKLNEMLEECKKENEMLKKEISELRGAQSGTSSCADHLFSIVKRDLYTINLDHTFASFNPSFYKIYEMVVVKRFRSVWGVESGDSFKNWISWFPDLKNQGYAGVEIDITDLDAERLRQLRQILDDVGLETTVLIHTAWAGYVGARPKDLTPDIHLDIYRQNLERAKILKPVKINAQSGGDYWSLDDSVSFYQKTVEIDMELGLTGLVTHIHARIGTTQSSQCPEPEDKIFNDEREFFERFWLRVVQARSQDSDIITFVPEYGSHGEVADSEGRRLQKLFEDSF</sequence>
<gene>
    <name evidence="16" type="ORF">FIE12Z_2215</name>
</gene>
<evidence type="ECO:0000256" key="9">
    <source>
        <dbReference type="ARBA" id="ARBA00023065"/>
    </source>
</evidence>
<dbReference type="Proteomes" id="UP000265631">
    <property type="component" value="Unassembled WGS sequence"/>
</dbReference>
<evidence type="ECO:0000256" key="8">
    <source>
        <dbReference type="ARBA" id="ARBA00023054"/>
    </source>
</evidence>
<proteinExistence type="predicted"/>
<dbReference type="InterPro" id="IPR031846">
    <property type="entry name" value="Hvcn1"/>
</dbReference>
<evidence type="ECO:0000256" key="13">
    <source>
        <dbReference type="SAM" id="Coils"/>
    </source>
</evidence>
<evidence type="ECO:0000256" key="7">
    <source>
        <dbReference type="ARBA" id="ARBA00022989"/>
    </source>
</evidence>
<keyword evidence="6" id="KW-0851">Voltage-gated channel</keyword>
<name>A0A395N0B3_9HYPO</name>
<keyword evidence="8 13" id="KW-0175">Coiled coil</keyword>
<evidence type="ECO:0000256" key="6">
    <source>
        <dbReference type="ARBA" id="ARBA00022882"/>
    </source>
</evidence>
<evidence type="ECO:0000256" key="4">
    <source>
        <dbReference type="ARBA" id="ARBA00022475"/>
    </source>
</evidence>
<dbReference type="PANTHER" id="PTHR46480:SF1">
    <property type="entry name" value="VOLTAGE-GATED HYDROGEN CHANNEL 1"/>
    <property type="match status" value="1"/>
</dbReference>
<dbReference type="AlphaFoldDB" id="A0A395N0B3"/>
<dbReference type="SUPFAM" id="SSF51658">
    <property type="entry name" value="Xylose isomerase-like"/>
    <property type="match status" value="1"/>
</dbReference>
<keyword evidence="4" id="KW-1003">Cell membrane</keyword>
<comment type="caution">
    <text evidence="16">The sequence shown here is derived from an EMBL/GenBank/DDBJ whole genome shotgun (WGS) entry which is preliminary data.</text>
</comment>
<protein>
    <recommendedName>
        <fullName evidence="2">Voltage-gated hydrogen channel 1</fullName>
    </recommendedName>
    <alternativeName>
        <fullName evidence="12">Hydrogen voltage-gated channel 1</fullName>
    </alternativeName>
</protein>
<dbReference type="InterPro" id="IPR027359">
    <property type="entry name" value="Volt_channel_dom_sf"/>
</dbReference>
<dbReference type="Pfam" id="PF00520">
    <property type="entry name" value="Ion_trans"/>
    <property type="match status" value="1"/>
</dbReference>
<evidence type="ECO:0000256" key="11">
    <source>
        <dbReference type="ARBA" id="ARBA00023303"/>
    </source>
</evidence>
<evidence type="ECO:0000313" key="16">
    <source>
        <dbReference type="EMBL" id="RFN53390.1"/>
    </source>
</evidence>
<dbReference type="Gene3D" id="1.20.120.350">
    <property type="entry name" value="Voltage-gated potassium channels. Chain C"/>
    <property type="match status" value="1"/>
</dbReference>
<feature type="transmembrane region" description="Helical" evidence="14">
    <location>
        <begin position="108"/>
        <end position="128"/>
    </location>
</feature>
<dbReference type="EMBL" id="PXXK01000042">
    <property type="protein sequence ID" value="RFN53390.1"/>
    <property type="molecule type" value="Genomic_DNA"/>
</dbReference>
<dbReference type="GO" id="GO:0034702">
    <property type="term" value="C:monoatomic ion channel complex"/>
    <property type="evidence" value="ECO:0007669"/>
    <property type="project" value="UniProtKB-KW"/>
</dbReference>
<reference evidence="16 17" key="1">
    <citation type="journal article" date="2018" name="PLoS Pathog.">
        <title>Evolution of structural diversity of trichothecenes, a family of toxins produced by plant pathogenic and entomopathogenic fungi.</title>
        <authorList>
            <person name="Proctor R.H."/>
            <person name="McCormick S.P."/>
            <person name="Kim H.S."/>
            <person name="Cardoza R.E."/>
            <person name="Stanley A.M."/>
            <person name="Lindo L."/>
            <person name="Kelly A."/>
            <person name="Brown D.W."/>
            <person name="Lee T."/>
            <person name="Vaughan M.M."/>
            <person name="Alexander N.J."/>
            <person name="Busman M."/>
            <person name="Gutierrez S."/>
        </authorList>
    </citation>
    <scope>NUCLEOTIDE SEQUENCE [LARGE SCALE GENOMIC DNA]</scope>
    <source>
        <strain evidence="16 17">NRRL 13405</strain>
    </source>
</reference>
<feature type="transmembrane region" description="Helical" evidence="14">
    <location>
        <begin position="65"/>
        <end position="87"/>
    </location>
</feature>
<accession>A0A395N0B3</accession>
<dbReference type="GO" id="GO:0030171">
    <property type="term" value="F:voltage-gated proton channel activity"/>
    <property type="evidence" value="ECO:0007669"/>
    <property type="project" value="InterPro"/>
</dbReference>
<keyword evidence="9" id="KW-0406">Ion transport</keyword>
<keyword evidence="7 14" id="KW-1133">Transmembrane helix</keyword>
<feature type="coiled-coil region" evidence="13">
    <location>
        <begin position="177"/>
        <end position="215"/>
    </location>
</feature>
<dbReference type="InterPro" id="IPR005821">
    <property type="entry name" value="Ion_trans_dom"/>
</dbReference>
<comment type="subcellular location">
    <subcellularLocation>
        <location evidence="1">Cell membrane</location>
        <topology evidence="1">Multi-pass membrane protein</topology>
    </subcellularLocation>
</comment>
<dbReference type="GO" id="GO:0005886">
    <property type="term" value="C:plasma membrane"/>
    <property type="evidence" value="ECO:0007669"/>
    <property type="project" value="UniProtKB-SubCell"/>
</dbReference>
<feature type="transmembrane region" description="Helical" evidence="14">
    <location>
        <begin position="134"/>
        <end position="154"/>
    </location>
</feature>
<organism evidence="16 17">
    <name type="scientific">Fusarium flagelliforme</name>
    <dbReference type="NCBI Taxonomy" id="2675880"/>
    <lineage>
        <taxon>Eukaryota</taxon>
        <taxon>Fungi</taxon>
        <taxon>Dikarya</taxon>
        <taxon>Ascomycota</taxon>
        <taxon>Pezizomycotina</taxon>
        <taxon>Sordariomycetes</taxon>
        <taxon>Hypocreomycetidae</taxon>
        <taxon>Hypocreales</taxon>
        <taxon>Nectriaceae</taxon>
        <taxon>Fusarium</taxon>
        <taxon>Fusarium incarnatum-equiseti species complex</taxon>
    </lineage>
</organism>
<keyword evidence="17" id="KW-1185">Reference proteome</keyword>
<evidence type="ECO:0000256" key="2">
    <source>
        <dbReference type="ARBA" id="ARBA00015897"/>
    </source>
</evidence>
<evidence type="ECO:0000256" key="5">
    <source>
        <dbReference type="ARBA" id="ARBA00022692"/>
    </source>
</evidence>
<evidence type="ECO:0000256" key="10">
    <source>
        <dbReference type="ARBA" id="ARBA00023136"/>
    </source>
</evidence>
<evidence type="ECO:0000256" key="14">
    <source>
        <dbReference type="SAM" id="Phobius"/>
    </source>
</evidence>
<keyword evidence="11" id="KW-0407">Ion channel</keyword>